<proteinExistence type="predicted"/>
<dbReference type="Proteomes" id="UP000008068">
    <property type="component" value="Unassembled WGS sequence"/>
</dbReference>
<dbReference type="PANTHER" id="PTHR31379">
    <property type="entry name" value="F-BOX C PROTEIN-RELATED-RELATED"/>
    <property type="match status" value="1"/>
</dbReference>
<dbReference type="EMBL" id="GL379802">
    <property type="protein sequence ID" value="EGT37498.1"/>
    <property type="molecule type" value="Genomic_DNA"/>
</dbReference>
<reference evidence="2" key="1">
    <citation type="submission" date="2011-07" db="EMBL/GenBank/DDBJ databases">
        <authorList>
            <consortium name="Caenorhabditis brenneri Sequencing and Analysis Consortium"/>
            <person name="Wilson R.K."/>
        </authorList>
    </citation>
    <scope>NUCLEOTIDE SEQUENCE [LARGE SCALE GENOMIC DNA]</scope>
    <source>
        <strain evidence="2">PB2801</strain>
    </source>
</reference>
<name>G0MML5_CAEBE</name>
<evidence type="ECO:0000313" key="2">
    <source>
        <dbReference type="Proteomes" id="UP000008068"/>
    </source>
</evidence>
<protein>
    <submittedName>
        <fullName evidence="1">Uncharacterized protein</fullName>
    </submittedName>
</protein>
<dbReference type="InParanoid" id="G0MML5"/>
<gene>
    <name evidence="1" type="ORF">CAEBREN_05417</name>
</gene>
<dbReference type="OrthoDB" id="5910309at2759"/>
<keyword evidence="2" id="KW-1185">Reference proteome</keyword>
<evidence type="ECO:0000313" key="1">
    <source>
        <dbReference type="EMBL" id="EGT37498.1"/>
    </source>
</evidence>
<sequence length="334" mass="38673">MTPMSYECIECLLRHMEANTRLELVQICLENPLQILQVITNELVRLVVDLWLLDDMERIVKDWIAANRPIGALYIFELEKEPKWADEMEDVLNRLNGVVIDEENVIIPMNDSVQLEISYGPFPDFSPETQWAFRIQIFNRCPSIRALEKRVPLKIKTLKLMRYGVELNDVAYSIGIIRKYNEGRIPNAIARDNENGGVEYEVDRYGIEDISDATTITPGDVEIVRPGMDWGRRNPVRIDEAEMIRSLEDRIQIDWIAANRPVGAVHIFEMNGEPEFVDEMEDILKRLNCVVIDEENVVIPMNDDVQLKVTYGPFPEFSPKSKWAFKLLNEAIQH</sequence>
<dbReference type="AlphaFoldDB" id="G0MML5"/>
<organism evidence="2">
    <name type="scientific">Caenorhabditis brenneri</name>
    <name type="common">Nematode worm</name>
    <dbReference type="NCBI Taxonomy" id="135651"/>
    <lineage>
        <taxon>Eukaryota</taxon>
        <taxon>Metazoa</taxon>
        <taxon>Ecdysozoa</taxon>
        <taxon>Nematoda</taxon>
        <taxon>Chromadorea</taxon>
        <taxon>Rhabditida</taxon>
        <taxon>Rhabditina</taxon>
        <taxon>Rhabditomorpha</taxon>
        <taxon>Rhabditoidea</taxon>
        <taxon>Rhabditidae</taxon>
        <taxon>Peloderinae</taxon>
        <taxon>Caenorhabditis</taxon>
    </lineage>
</organism>
<dbReference type="HOGENOM" id="CLU_832163_0_0_1"/>
<dbReference type="InterPro" id="IPR021942">
    <property type="entry name" value="DUF3557"/>
</dbReference>
<accession>G0MML5</accession>
<dbReference type="PANTHER" id="PTHR31379:SF1">
    <property type="entry name" value="F-BOX C PROTEIN-RELATED"/>
    <property type="match status" value="1"/>
</dbReference>